<dbReference type="EMBL" id="CM039427">
    <property type="protein sequence ID" value="KAI4354840.1"/>
    <property type="molecule type" value="Genomic_DNA"/>
</dbReference>
<evidence type="ECO:0000313" key="2">
    <source>
        <dbReference type="Proteomes" id="UP000828941"/>
    </source>
</evidence>
<comment type="caution">
    <text evidence="1">The sequence shown here is derived from an EMBL/GenBank/DDBJ whole genome shotgun (WGS) entry which is preliminary data.</text>
</comment>
<reference evidence="1 2" key="1">
    <citation type="journal article" date="2022" name="DNA Res.">
        <title>Chromosomal-level genome assembly of the orchid tree Bauhinia variegata (Leguminosae; Cercidoideae) supports the allotetraploid origin hypothesis of Bauhinia.</title>
        <authorList>
            <person name="Zhong Y."/>
            <person name="Chen Y."/>
            <person name="Zheng D."/>
            <person name="Pang J."/>
            <person name="Liu Y."/>
            <person name="Luo S."/>
            <person name="Meng S."/>
            <person name="Qian L."/>
            <person name="Wei D."/>
            <person name="Dai S."/>
            <person name="Zhou R."/>
        </authorList>
    </citation>
    <scope>NUCLEOTIDE SEQUENCE [LARGE SCALE GENOMIC DNA]</scope>
    <source>
        <strain evidence="1">BV-YZ2020</strain>
    </source>
</reference>
<accession>A0ACB9Q2M3</accession>
<sequence>MATCATAILLLLLSATTGTVSCLQERELLQMAQTQVSNAKTWVQNSVRLHGPAGLSLSLSDQTAVALRDCDKLYGESESRLAHMLSEKSIYDRNDAVAWISGLMANHRTCLDGLEEKGYVEAQTLVKNLTVLLGEALALYSKGKDKKKGPAQGKFDRSNGGLLVSWNPGTSRADFTVAHDGSGTHKTIREAVAALAARGGGNNPERAVIHVKSGVCNEKVEIGNKLKNVMFVGDGIDKTIVTGSRNVIQGATTLSSATFDVSGDGFWARDMTFENTAGPGKHQAVALKVSSDLSIFYRCSFKAYQDTLYVHSNRQFYRDCHIYGTIDFIFGDATAVFQNCDIFVRKPMDHQSNLITAQARDDQNEPTTMEKIFQTVFLKTDMDGFIDPKGWKEWSGSFALSTLYYAEYMNTGSGASTKNRVNWPGFHVLHSANEAMPYTVNEWEIGGFRRLVCHFRLECNWETSFNF</sequence>
<name>A0ACB9Q2M3_BAUVA</name>
<protein>
    <submittedName>
        <fullName evidence="1">Uncharacterized protein</fullName>
    </submittedName>
</protein>
<gene>
    <name evidence="1" type="ORF">L6164_003672</name>
</gene>
<organism evidence="1 2">
    <name type="scientific">Bauhinia variegata</name>
    <name type="common">Purple orchid tree</name>
    <name type="synonym">Phanera variegata</name>
    <dbReference type="NCBI Taxonomy" id="167791"/>
    <lineage>
        <taxon>Eukaryota</taxon>
        <taxon>Viridiplantae</taxon>
        <taxon>Streptophyta</taxon>
        <taxon>Embryophyta</taxon>
        <taxon>Tracheophyta</taxon>
        <taxon>Spermatophyta</taxon>
        <taxon>Magnoliopsida</taxon>
        <taxon>eudicotyledons</taxon>
        <taxon>Gunneridae</taxon>
        <taxon>Pentapetalae</taxon>
        <taxon>rosids</taxon>
        <taxon>fabids</taxon>
        <taxon>Fabales</taxon>
        <taxon>Fabaceae</taxon>
        <taxon>Cercidoideae</taxon>
        <taxon>Cercideae</taxon>
        <taxon>Bauhiniinae</taxon>
        <taxon>Bauhinia</taxon>
    </lineage>
</organism>
<evidence type="ECO:0000313" key="1">
    <source>
        <dbReference type="EMBL" id="KAI4354840.1"/>
    </source>
</evidence>
<dbReference type="Proteomes" id="UP000828941">
    <property type="component" value="Chromosome 2"/>
</dbReference>
<keyword evidence="2" id="KW-1185">Reference proteome</keyword>
<proteinExistence type="predicted"/>